<feature type="region of interest" description="Disordered" evidence="1">
    <location>
        <begin position="95"/>
        <end position="127"/>
    </location>
</feature>
<organism evidence="4 5">
    <name type="scientific">Penicillium atrosanguineum</name>
    <dbReference type="NCBI Taxonomy" id="1132637"/>
    <lineage>
        <taxon>Eukaryota</taxon>
        <taxon>Fungi</taxon>
        <taxon>Dikarya</taxon>
        <taxon>Ascomycota</taxon>
        <taxon>Pezizomycotina</taxon>
        <taxon>Eurotiomycetes</taxon>
        <taxon>Eurotiomycetidae</taxon>
        <taxon>Eurotiales</taxon>
        <taxon>Aspergillaceae</taxon>
        <taxon>Penicillium</taxon>
    </lineage>
</organism>
<evidence type="ECO:0000313" key="5">
    <source>
        <dbReference type="Proteomes" id="UP001147746"/>
    </source>
</evidence>
<feature type="transmembrane region" description="Helical" evidence="2">
    <location>
        <begin position="152"/>
        <end position="174"/>
    </location>
</feature>
<reference evidence="4" key="1">
    <citation type="submission" date="2022-12" db="EMBL/GenBank/DDBJ databases">
        <authorList>
            <person name="Petersen C."/>
        </authorList>
    </citation>
    <scope>NUCLEOTIDE SEQUENCE</scope>
    <source>
        <strain evidence="4">IBT 21472</strain>
    </source>
</reference>
<keyword evidence="2" id="KW-1133">Transmembrane helix</keyword>
<evidence type="ECO:0008006" key="6">
    <source>
        <dbReference type="Google" id="ProtNLM"/>
    </source>
</evidence>
<reference evidence="4" key="2">
    <citation type="journal article" date="2023" name="IMA Fungus">
        <title>Comparative genomic study of the Penicillium genus elucidates a diverse pangenome and 15 lateral gene transfer events.</title>
        <authorList>
            <person name="Petersen C."/>
            <person name="Sorensen T."/>
            <person name="Nielsen M.R."/>
            <person name="Sondergaard T.E."/>
            <person name="Sorensen J.L."/>
            <person name="Fitzpatrick D.A."/>
            <person name="Frisvad J.C."/>
            <person name="Nielsen K.L."/>
        </authorList>
    </citation>
    <scope>NUCLEOTIDE SEQUENCE</scope>
    <source>
        <strain evidence="4">IBT 21472</strain>
    </source>
</reference>
<evidence type="ECO:0000256" key="3">
    <source>
        <dbReference type="SAM" id="SignalP"/>
    </source>
</evidence>
<proteinExistence type="predicted"/>
<keyword evidence="2" id="KW-0812">Transmembrane</keyword>
<evidence type="ECO:0000313" key="4">
    <source>
        <dbReference type="EMBL" id="KAJ5307885.1"/>
    </source>
</evidence>
<keyword evidence="5" id="KW-1185">Reference proteome</keyword>
<gene>
    <name evidence="4" type="ORF">N7476_008541</name>
</gene>
<feature type="signal peptide" evidence="3">
    <location>
        <begin position="1"/>
        <end position="18"/>
    </location>
</feature>
<name>A0A9W9PTQ9_9EURO</name>
<evidence type="ECO:0000256" key="1">
    <source>
        <dbReference type="SAM" id="MobiDB-lite"/>
    </source>
</evidence>
<feature type="compositionally biased region" description="Low complexity" evidence="1">
    <location>
        <begin position="103"/>
        <end position="127"/>
    </location>
</feature>
<accession>A0A9W9PTQ9</accession>
<comment type="caution">
    <text evidence="4">The sequence shown here is derived from an EMBL/GenBank/DDBJ whole genome shotgun (WGS) entry which is preliminary data.</text>
</comment>
<evidence type="ECO:0000256" key="2">
    <source>
        <dbReference type="SAM" id="Phobius"/>
    </source>
</evidence>
<protein>
    <recommendedName>
        <fullName evidence="6">Secreted protein</fullName>
    </recommendedName>
</protein>
<keyword evidence="2" id="KW-0472">Membrane</keyword>
<dbReference type="AlphaFoldDB" id="A0A9W9PTQ9"/>
<keyword evidence="3" id="KW-0732">Signal</keyword>
<feature type="chain" id="PRO_5040965350" description="Secreted protein" evidence="3">
    <location>
        <begin position="19"/>
        <end position="177"/>
    </location>
</feature>
<sequence>MKLSTLFFAALLGETARAYNLGDKATGTTDPDVTENCSQWANSIASGDTCKKLEADFNIDYLQLHEWASYQSTLAFLKNKTNSLAKLVGTEAPTLKNPNYTDSSSSSSATTTTATSSSSSSSSTNSTVTASLNSIATSTATESSSAQQTGNAASSGLTAIPIVMLFVAFSALALQLN</sequence>
<dbReference type="EMBL" id="JAPZBO010000008">
    <property type="protein sequence ID" value="KAJ5307885.1"/>
    <property type="molecule type" value="Genomic_DNA"/>
</dbReference>
<dbReference type="Proteomes" id="UP001147746">
    <property type="component" value="Unassembled WGS sequence"/>
</dbReference>